<reference evidence="3 4" key="1">
    <citation type="submission" date="2024-09" db="EMBL/GenBank/DDBJ databases">
        <authorList>
            <person name="Sun Q."/>
            <person name="Mori K."/>
        </authorList>
    </citation>
    <scope>NUCLEOTIDE SEQUENCE [LARGE SCALE GENOMIC DNA]</scope>
    <source>
        <strain evidence="3 4">CCM 7759</strain>
    </source>
</reference>
<dbReference type="InterPro" id="IPR006016">
    <property type="entry name" value="UspA"/>
</dbReference>
<dbReference type="PRINTS" id="PR01438">
    <property type="entry name" value="UNVRSLSTRESS"/>
</dbReference>
<gene>
    <name evidence="3" type="ORF">ACFFK0_07040</name>
</gene>
<name>A0ABV6DHW7_9BACL</name>
<dbReference type="InterPro" id="IPR006015">
    <property type="entry name" value="Universal_stress_UspA"/>
</dbReference>
<dbReference type="Proteomes" id="UP001589776">
    <property type="component" value="Unassembled WGS sequence"/>
</dbReference>
<proteinExistence type="inferred from homology"/>
<comment type="similarity">
    <text evidence="1">Belongs to the universal stress protein A family.</text>
</comment>
<evidence type="ECO:0000259" key="2">
    <source>
        <dbReference type="Pfam" id="PF00582"/>
    </source>
</evidence>
<dbReference type="SUPFAM" id="SSF52402">
    <property type="entry name" value="Adenine nucleotide alpha hydrolases-like"/>
    <property type="match status" value="1"/>
</dbReference>
<evidence type="ECO:0000313" key="3">
    <source>
        <dbReference type="EMBL" id="MFC0212214.1"/>
    </source>
</evidence>
<dbReference type="CDD" id="cd00293">
    <property type="entry name" value="USP-like"/>
    <property type="match status" value="1"/>
</dbReference>
<feature type="domain" description="UspA" evidence="2">
    <location>
        <begin position="3"/>
        <end position="142"/>
    </location>
</feature>
<protein>
    <submittedName>
        <fullName evidence="3">Universal stress protein</fullName>
    </submittedName>
</protein>
<dbReference type="InterPro" id="IPR014729">
    <property type="entry name" value="Rossmann-like_a/b/a_fold"/>
</dbReference>
<comment type="caution">
    <text evidence="3">The sequence shown here is derived from an EMBL/GenBank/DDBJ whole genome shotgun (WGS) entry which is preliminary data.</text>
</comment>
<dbReference type="PANTHER" id="PTHR46268:SF6">
    <property type="entry name" value="UNIVERSAL STRESS PROTEIN UP12"/>
    <property type="match status" value="1"/>
</dbReference>
<evidence type="ECO:0000313" key="4">
    <source>
        <dbReference type="Proteomes" id="UP001589776"/>
    </source>
</evidence>
<evidence type="ECO:0000256" key="1">
    <source>
        <dbReference type="ARBA" id="ARBA00008791"/>
    </source>
</evidence>
<dbReference type="EMBL" id="JBHLWN010000027">
    <property type="protein sequence ID" value="MFC0212214.1"/>
    <property type="molecule type" value="Genomic_DNA"/>
</dbReference>
<sequence length="155" mass="17447">MIYRHILVAFDGSERAKLALEQAVHMINERPVTRLTVLHVLHFPKLLIGGTLYLTPSAAEAEQQEFAEHMLYEARKMIEHLPYARIELREGFPVDTILGFAEERGCDFILMGSRGLKGIKKLLLGSVSGGVLEKAHIPVQVVQHKQVPAIREMIL</sequence>
<dbReference type="Pfam" id="PF00582">
    <property type="entry name" value="Usp"/>
    <property type="match status" value="1"/>
</dbReference>
<dbReference type="PANTHER" id="PTHR46268">
    <property type="entry name" value="STRESS RESPONSE PROTEIN NHAX"/>
    <property type="match status" value="1"/>
</dbReference>
<organism evidence="3 4">
    <name type="scientific">Paenibacillus chartarius</name>
    <dbReference type="NCBI Taxonomy" id="747481"/>
    <lineage>
        <taxon>Bacteria</taxon>
        <taxon>Bacillati</taxon>
        <taxon>Bacillota</taxon>
        <taxon>Bacilli</taxon>
        <taxon>Bacillales</taxon>
        <taxon>Paenibacillaceae</taxon>
        <taxon>Paenibacillus</taxon>
    </lineage>
</organism>
<dbReference type="RefSeq" id="WP_377469330.1">
    <property type="nucleotide sequence ID" value="NZ_JBHLWN010000027.1"/>
</dbReference>
<dbReference type="Gene3D" id="3.40.50.620">
    <property type="entry name" value="HUPs"/>
    <property type="match status" value="1"/>
</dbReference>
<accession>A0ABV6DHW7</accession>
<keyword evidence="4" id="KW-1185">Reference proteome</keyword>